<comment type="caution">
    <text evidence="3">The sequence shown here is derived from an EMBL/GenBank/DDBJ whole genome shotgun (WGS) entry which is preliminary data.</text>
</comment>
<dbReference type="Proteomes" id="UP001437256">
    <property type="component" value="Unassembled WGS sequence"/>
</dbReference>
<proteinExistence type="inferred from homology"/>
<dbReference type="PANTHER" id="PTHR10848">
    <property type="entry name" value="MEIOTIC RECOMBINATION PROTEIN SPO11"/>
    <property type="match status" value="1"/>
</dbReference>
<gene>
    <name evidence="3" type="primary">SPO11</name>
    <name evidence="3" type="ORF">AAF712_000408</name>
</gene>
<evidence type="ECO:0000256" key="1">
    <source>
        <dbReference type="PROSITE-ProRule" id="PRU01385"/>
    </source>
</evidence>
<dbReference type="SUPFAM" id="SSF56726">
    <property type="entry name" value="DNA topoisomerase IV, alpha subunit"/>
    <property type="match status" value="1"/>
</dbReference>
<organism evidence="3 4">
    <name type="scientific">Marasmius tenuissimus</name>
    <dbReference type="NCBI Taxonomy" id="585030"/>
    <lineage>
        <taxon>Eukaryota</taxon>
        <taxon>Fungi</taxon>
        <taxon>Dikarya</taxon>
        <taxon>Basidiomycota</taxon>
        <taxon>Agaricomycotina</taxon>
        <taxon>Agaricomycetes</taxon>
        <taxon>Agaricomycetidae</taxon>
        <taxon>Agaricales</taxon>
        <taxon>Marasmiineae</taxon>
        <taxon>Marasmiaceae</taxon>
        <taxon>Marasmius</taxon>
    </lineage>
</organism>
<feature type="active site" description="O-(5'-phospho-DNA)-tyrosine intermediate" evidence="1">
    <location>
        <position position="29"/>
    </location>
</feature>
<dbReference type="Pfam" id="PF04406">
    <property type="entry name" value="TP6A_N"/>
    <property type="match status" value="1"/>
</dbReference>
<keyword evidence="1" id="KW-0413">Isomerase</keyword>
<feature type="domain" description="Spo11/DNA topoisomerase VI subunit A N-terminal" evidence="2">
    <location>
        <begin position="2"/>
        <end position="61"/>
    </location>
</feature>
<reference evidence="3 4" key="1">
    <citation type="submission" date="2024-05" db="EMBL/GenBank/DDBJ databases">
        <title>A draft genome resource for the thread blight pathogen Marasmius tenuissimus strain MS-2.</title>
        <authorList>
            <person name="Yulfo-Soto G.E."/>
            <person name="Baruah I.K."/>
            <person name="Amoako-Attah I."/>
            <person name="Bukari Y."/>
            <person name="Meinhardt L.W."/>
            <person name="Bailey B.A."/>
            <person name="Cohen S.P."/>
        </authorList>
    </citation>
    <scope>NUCLEOTIDE SEQUENCE [LARGE SCALE GENOMIC DNA]</scope>
    <source>
        <strain evidence="3 4">MS-2</strain>
    </source>
</reference>
<evidence type="ECO:0000313" key="4">
    <source>
        <dbReference type="Proteomes" id="UP001437256"/>
    </source>
</evidence>
<keyword evidence="1" id="KW-0799">Topoisomerase</keyword>
<dbReference type="InterPro" id="IPR036388">
    <property type="entry name" value="WH-like_DNA-bd_sf"/>
</dbReference>
<dbReference type="EMBL" id="JBBXMP010000001">
    <property type="protein sequence ID" value="KAL0072645.1"/>
    <property type="molecule type" value="Genomic_DNA"/>
</dbReference>
<keyword evidence="4" id="KW-1185">Reference proteome</keyword>
<accession>A0ABR3AFE4</accession>
<dbReference type="PRINTS" id="PR01550">
    <property type="entry name" value="TOP6AFAMILY"/>
</dbReference>
<name>A0ABR3AFE4_9AGAR</name>
<evidence type="ECO:0000259" key="2">
    <source>
        <dbReference type="Pfam" id="PF04406"/>
    </source>
</evidence>
<dbReference type="InterPro" id="IPR013049">
    <property type="entry name" value="Spo11/TopoVI_A_N"/>
</dbReference>
<evidence type="ECO:0000313" key="3">
    <source>
        <dbReference type="EMBL" id="KAL0072645.1"/>
    </source>
</evidence>
<dbReference type="InterPro" id="IPR002815">
    <property type="entry name" value="Spo11/TopoVI_A"/>
</dbReference>
<dbReference type="PANTHER" id="PTHR10848:SF0">
    <property type="entry name" value="MEIOTIC RECOMBINATION PROTEIN SPO11"/>
    <property type="match status" value="1"/>
</dbReference>
<dbReference type="Gene3D" id="1.10.10.10">
    <property type="entry name" value="Winged helix-like DNA-binding domain superfamily/Winged helix DNA-binding domain"/>
    <property type="match status" value="1"/>
</dbReference>
<comment type="similarity">
    <text evidence="1">Belongs to the TOP6A family.</text>
</comment>
<comment type="catalytic activity">
    <reaction evidence="1">
        <text>ATP-dependent breakage, passage and rejoining of double-stranded DNA.</text>
        <dbReference type="EC" id="5.6.2.2"/>
    </reaction>
</comment>
<sequence length="125" mass="13823">MIAQLFQVVNYMHEAILDKVPTTKRDMYYRDVPLFKSQRVVDNLVDDIAATLDMERSDLNVRATAKGTFCGSGLKIDLVDGETINGSDSEASLIPVGEDIEAFNVDEDISWVLIVEKDVTASSHA</sequence>
<protein>
    <submittedName>
        <fullName evidence="3">Endodeoxyribonuclease</fullName>
    </submittedName>
</protein>
<dbReference type="PROSITE" id="PS52041">
    <property type="entry name" value="TOPO_IIB"/>
    <property type="match status" value="1"/>
</dbReference>
<keyword evidence="1" id="KW-0238">DNA-binding</keyword>
<dbReference type="InterPro" id="IPR036078">
    <property type="entry name" value="Spo11/TopoVI_A_sf"/>
</dbReference>